<dbReference type="RefSeq" id="XP_047772711.1">
    <property type="nucleotide sequence ID" value="XM_047925340.1"/>
</dbReference>
<feature type="compositionally biased region" description="Polar residues" evidence="2">
    <location>
        <begin position="221"/>
        <end position="231"/>
    </location>
</feature>
<dbReference type="Proteomes" id="UP000814176">
    <property type="component" value="Unassembled WGS sequence"/>
</dbReference>
<comment type="caution">
    <text evidence="4">The sequence shown here is derived from an EMBL/GenBank/DDBJ whole genome shotgun (WGS) entry which is preliminary data.</text>
</comment>
<dbReference type="GeneID" id="72006072"/>
<dbReference type="EMBL" id="JADCUA010000041">
    <property type="protein sequence ID" value="KAH9829217.1"/>
    <property type="molecule type" value="Genomic_DNA"/>
</dbReference>
<feature type="coiled-coil region" evidence="1">
    <location>
        <begin position="163"/>
        <end position="190"/>
    </location>
</feature>
<feature type="compositionally biased region" description="Low complexity" evidence="2">
    <location>
        <begin position="279"/>
        <end position="295"/>
    </location>
</feature>
<evidence type="ECO:0000256" key="1">
    <source>
        <dbReference type="SAM" id="Coils"/>
    </source>
</evidence>
<evidence type="ECO:0000313" key="4">
    <source>
        <dbReference type="EMBL" id="KAH9829217.1"/>
    </source>
</evidence>
<feature type="region of interest" description="Disordered" evidence="2">
    <location>
        <begin position="195"/>
        <end position="318"/>
    </location>
</feature>
<evidence type="ECO:0000313" key="5">
    <source>
        <dbReference type="Proteomes" id="UP000814176"/>
    </source>
</evidence>
<feature type="domain" description="BZIP" evidence="3">
    <location>
        <begin position="114"/>
        <end position="127"/>
    </location>
</feature>
<gene>
    <name evidence="4" type="ORF">C8Q71DRAFT_791107</name>
</gene>
<dbReference type="Gene3D" id="1.20.5.170">
    <property type="match status" value="1"/>
</dbReference>
<feature type="region of interest" description="Disordered" evidence="2">
    <location>
        <begin position="96"/>
        <end position="124"/>
    </location>
</feature>
<dbReference type="InterPro" id="IPR004827">
    <property type="entry name" value="bZIP"/>
</dbReference>
<keyword evidence="5" id="KW-1185">Reference proteome</keyword>
<organism evidence="4 5">
    <name type="scientific">Rhodofomes roseus</name>
    <dbReference type="NCBI Taxonomy" id="34475"/>
    <lineage>
        <taxon>Eukaryota</taxon>
        <taxon>Fungi</taxon>
        <taxon>Dikarya</taxon>
        <taxon>Basidiomycota</taxon>
        <taxon>Agaricomycotina</taxon>
        <taxon>Agaricomycetes</taxon>
        <taxon>Polyporales</taxon>
        <taxon>Rhodofomes</taxon>
    </lineage>
</organism>
<dbReference type="CDD" id="cd14688">
    <property type="entry name" value="bZIP_YAP"/>
    <property type="match status" value="1"/>
</dbReference>
<sequence length="376" mass="41450">MRHTPVRLLETPPCEAKTTPARRGCPCCIRAPTFLPARFFPISPRTGSGPANISVTGGSLPCGSSYNNCTCSDPASHSIPDHLRIPSQLRYMTPMPVSRTSTESVADPTDRPERSRNAKAQARHRAKRKAYIEQLETTVTKLQVALALSPEQVAALPAPVIRIRELEEENELLHRELGELRRQLEDRNARLRPDLGRRHGTISTSPYDRSDYESRRRRLTESQVYLQAQNGHTHSPPPPLLIPSSTSPQTQPSSQVGIYPRMTSSSTLTSYGMYQMPGTPSSSSTSTASNSPFSPCDYTPPSTLHSHHRPTSSTNSSSLLAAYGQAPGQYEYVKVEEDSYHGHTLSHTNGYSASLPSFAGSQSSLNHWQTYSTQRP</sequence>
<feature type="compositionally biased region" description="Low complexity" evidence="2">
    <location>
        <begin position="242"/>
        <end position="255"/>
    </location>
</feature>
<protein>
    <recommendedName>
        <fullName evidence="3">BZIP domain-containing protein</fullName>
    </recommendedName>
</protein>
<keyword evidence="1" id="KW-0175">Coiled coil</keyword>
<evidence type="ECO:0000256" key="2">
    <source>
        <dbReference type="SAM" id="MobiDB-lite"/>
    </source>
</evidence>
<name>A0ABQ8JY66_9APHY</name>
<accession>A0ABQ8JY66</accession>
<feature type="compositionally biased region" description="Polar residues" evidence="2">
    <location>
        <begin position="262"/>
        <end position="272"/>
    </location>
</feature>
<proteinExistence type="predicted"/>
<reference evidence="4 5" key="1">
    <citation type="journal article" date="2021" name="Environ. Microbiol.">
        <title>Gene family expansions and transcriptome signatures uncover fungal adaptations to wood decay.</title>
        <authorList>
            <person name="Hage H."/>
            <person name="Miyauchi S."/>
            <person name="Viragh M."/>
            <person name="Drula E."/>
            <person name="Min B."/>
            <person name="Chaduli D."/>
            <person name="Navarro D."/>
            <person name="Favel A."/>
            <person name="Norest M."/>
            <person name="Lesage-Meessen L."/>
            <person name="Balint B."/>
            <person name="Merenyi Z."/>
            <person name="de Eugenio L."/>
            <person name="Morin E."/>
            <person name="Martinez A.T."/>
            <person name="Baldrian P."/>
            <person name="Stursova M."/>
            <person name="Martinez M.J."/>
            <person name="Novotny C."/>
            <person name="Magnuson J.K."/>
            <person name="Spatafora J.W."/>
            <person name="Maurice S."/>
            <person name="Pangilinan J."/>
            <person name="Andreopoulos W."/>
            <person name="LaButti K."/>
            <person name="Hundley H."/>
            <person name="Na H."/>
            <person name="Kuo A."/>
            <person name="Barry K."/>
            <person name="Lipzen A."/>
            <person name="Henrissat B."/>
            <person name="Riley R."/>
            <person name="Ahrendt S."/>
            <person name="Nagy L.G."/>
            <person name="Grigoriev I.V."/>
            <person name="Martin F."/>
            <person name="Rosso M.N."/>
        </authorList>
    </citation>
    <scope>NUCLEOTIDE SEQUENCE [LARGE SCALE GENOMIC DNA]</scope>
    <source>
        <strain evidence="4 5">CIRM-BRFM 1785</strain>
    </source>
</reference>
<dbReference type="PROSITE" id="PS00036">
    <property type="entry name" value="BZIP_BASIC"/>
    <property type="match status" value="1"/>
</dbReference>
<evidence type="ECO:0000259" key="3">
    <source>
        <dbReference type="PROSITE" id="PS00036"/>
    </source>
</evidence>